<dbReference type="EMBL" id="CP110615">
    <property type="protein sequence ID" value="UZJ23753.1"/>
    <property type="molecule type" value="Genomic_DNA"/>
</dbReference>
<dbReference type="InterPro" id="IPR027051">
    <property type="entry name" value="XdhC_Rossmann_dom"/>
</dbReference>
<evidence type="ECO:0000313" key="3">
    <source>
        <dbReference type="Proteomes" id="UP001164965"/>
    </source>
</evidence>
<gene>
    <name evidence="2" type="ORF">RHODO2019_11100</name>
</gene>
<keyword evidence="3" id="KW-1185">Reference proteome</keyword>
<dbReference type="Gene3D" id="3.40.50.720">
    <property type="entry name" value="NAD(P)-binding Rossmann-like Domain"/>
    <property type="match status" value="1"/>
</dbReference>
<name>A0ABY6NXU3_9NOCA</name>
<feature type="domain" description="XdhC Rossmann" evidence="1">
    <location>
        <begin position="184"/>
        <end position="305"/>
    </location>
</feature>
<reference evidence="2" key="1">
    <citation type="submission" date="2022-10" db="EMBL/GenBank/DDBJ databases">
        <title>Rhodococcus sp.75.</title>
        <authorList>
            <person name="Sun M."/>
        </authorList>
    </citation>
    <scope>NUCLEOTIDE SEQUENCE</scope>
    <source>
        <strain evidence="2">75</strain>
    </source>
</reference>
<dbReference type="Proteomes" id="UP001164965">
    <property type="component" value="Chromosome"/>
</dbReference>
<evidence type="ECO:0000259" key="1">
    <source>
        <dbReference type="Pfam" id="PF13478"/>
    </source>
</evidence>
<sequence length="326" mass="32065">MDEQMTPGAELTGATDAVCVVRVSDRSGLGSVTSGELVVRTARGSAGELLGGALDTAVAELAGEVLGGTPVAGRTVALGEDAAVAAGLACAGTVTLLAHRLDVDAAHLLGSALSGGEPAVLAAGPRGARVLVGAALERSAGSVGGTAVDERAGQLLRRGVSATEHLEVDGEDVLLDLWVPVPRVLLVGAGVLGAAIAAQAAMLGWTSETVTAVAETEAAVATLTAADVLVLLDHSPDFDGALLACARGPAFAGALGSRHTQSARRDRLTAAGASEAELDRVRGPVGLDLGARTPAETAVSVVAEVLARRGGRTPAALGATAGRIGV</sequence>
<dbReference type="PANTHER" id="PTHR30388:SF4">
    <property type="entry name" value="MOLYBDENUM COFACTOR INSERTION CHAPERONE PAOD"/>
    <property type="match status" value="1"/>
</dbReference>
<organism evidence="2 3">
    <name type="scientific">Rhodococcus antarcticus</name>
    <dbReference type="NCBI Taxonomy" id="2987751"/>
    <lineage>
        <taxon>Bacteria</taxon>
        <taxon>Bacillati</taxon>
        <taxon>Actinomycetota</taxon>
        <taxon>Actinomycetes</taxon>
        <taxon>Mycobacteriales</taxon>
        <taxon>Nocardiaceae</taxon>
        <taxon>Rhodococcus</taxon>
    </lineage>
</organism>
<proteinExistence type="predicted"/>
<dbReference type="PANTHER" id="PTHR30388">
    <property type="entry name" value="ALDEHYDE OXIDOREDUCTASE MOLYBDENUM COFACTOR ASSEMBLY PROTEIN"/>
    <property type="match status" value="1"/>
</dbReference>
<dbReference type="InterPro" id="IPR052698">
    <property type="entry name" value="MoCofactor_Util/Proc"/>
</dbReference>
<dbReference type="RefSeq" id="WP_265381861.1">
    <property type="nucleotide sequence ID" value="NZ_CP110615.1"/>
</dbReference>
<accession>A0ABY6NXU3</accession>
<protein>
    <submittedName>
        <fullName evidence="2">XdhC family protein</fullName>
    </submittedName>
</protein>
<dbReference type="Pfam" id="PF13478">
    <property type="entry name" value="XdhC_C"/>
    <property type="match status" value="1"/>
</dbReference>
<evidence type="ECO:0000313" key="2">
    <source>
        <dbReference type="EMBL" id="UZJ23753.1"/>
    </source>
</evidence>